<dbReference type="CDD" id="cd09122">
    <property type="entry name" value="PLDc_Tdp1_1"/>
    <property type="match status" value="1"/>
</dbReference>
<dbReference type="Proteomes" id="UP000785679">
    <property type="component" value="Unassembled WGS sequence"/>
</dbReference>
<keyword evidence="4" id="KW-0227">DNA damage</keyword>
<dbReference type="InterPro" id="IPR010347">
    <property type="entry name" value="Tdp1"/>
</dbReference>
<keyword evidence="6" id="KW-0269">Exonuclease</keyword>
<protein>
    <recommendedName>
        <fullName evidence="14">PLD phosphodiesterase domain-containing protein</fullName>
    </recommendedName>
</protein>
<dbReference type="Pfam" id="PF06087">
    <property type="entry name" value="Tyr-DNA_phospho"/>
    <property type="match status" value="1"/>
</dbReference>
<dbReference type="AlphaFoldDB" id="A0A8J8NQ25"/>
<dbReference type="GO" id="GO:0005634">
    <property type="term" value="C:nucleus"/>
    <property type="evidence" value="ECO:0007669"/>
    <property type="project" value="UniProtKB-SubCell"/>
</dbReference>
<evidence type="ECO:0000256" key="1">
    <source>
        <dbReference type="ARBA" id="ARBA00004123"/>
    </source>
</evidence>
<keyword evidence="8" id="KW-0539">Nucleus</keyword>
<name>A0A8J8NQ25_HALGN</name>
<dbReference type="GO" id="GO:0006281">
    <property type="term" value="P:DNA repair"/>
    <property type="evidence" value="ECO:0007669"/>
    <property type="project" value="UniProtKB-KW"/>
</dbReference>
<feature type="site" description="Interaction with DNA" evidence="11">
    <location>
        <position position="334"/>
    </location>
</feature>
<keyword evidence="13" id="KW-1185">Reference proteome</keyword>
<dbReference type="GO" id="GO:0017005">
    <property type="term" value="F:3'-tyrosyl-DNA phosphodiesterase activity"/>
    <property type="evidence" value="ECO:0007669"/>
    <property type="project" value="TreeGrafter"/>
</dbReference>
<accession>A0A8J8NQ25</accession>
<comment type="caution">
    <text evidence="12">The sequence shown here is derived from an EMBL/GenBank/DDBJ whole genome shotgun (WGS) entry which is preliminary data.</text>
</comment>
<evidence type="ECO:0000256" key="2">
    <source>
        <dbReference type="ARBA" id="ARBA00010205"/>
    </source>
</evidence>
<dbReference type="GO" id="GO:0003690">
    <property type="term" value="F:double-stranded DNA binding"/>
    <property type="evidence" value="ECO:0007669"/>
    <property type="project" value="TreeGrafter"/>
</dbReference>
<evidence type="ECO:0008006" key="14">
    <source>
        <dbReference type="Google" id="ProtNLM"/>
    </source>
</evidence>
<dbReference type="GO" id="GO:0003697">
    <property type="term" value="F:single-stranded DNA binding"/>
    <property type="evidence" value="ECO:0007669"/>
    <property type="project" value="TreeGrafter"/>
</dbReference>
<evidence type="ECO:0000256" key="7">
    <source>
        <dbReference type="ARBA" id="ARBA00023204"/>
    </source>
</evidence>
<dbReference type="GO" id="GO:0004527">
    <property type="term" value="F:exonuclease activity"/>
    <property type="evidence" value="ECO:0007669"/>
    <property type="project" value="UniProtKB-KW"/>
</dbReference>
<dbReference type="SUPFAM" id="SSF56024">
    <property type="entry name" value="Phospholipase D/nuclease"/>
    <property type="match status" value="2"/>
</dbReference>
<gene>
    <name evidence="12" type="ORF">FGO68_gene12090</name>
</gene>
<evidence type="ECO:0000256" key="4">
    <source>
        <dbReference type="ARBA" id="ARBA00022763"/>
    </source>
</evidence>
<comment type="subcellular location">
    <subcellularLocation>
        <location evidence="1">Nucleus</location>
    </subcellularLocation>
</comment>
<evidence type="ECO:0000256" key="10">
    <source>
        <dbReference type="PIRSR" id="PIRSR610347-2"/>
    </source>
</evidence>
<keyword evidence="3" id="KW-0540">Nuclease</keyword>
<keyword evidence="7" id="KW-0234">DNA repair</keyword>
<evidence type="ECO:0000256" key="6">
    <source>
        <dbReference type="ARBA" id="ARBA00022839"/>
    </source>
</evidence>
<dbReference type="EMBL" id="RRYP01008969">
    <property type="protein sequence ID" value="TNV79388.1"/>
    <property type="molecule type" value="Genomic_DNA"/>
</dbReference>
<organism evidence="12 13">
    <name type="scientific">Halteria grandinella</name>
    <dbReference type="NCBI Taxonomy" id="5974"/>
    <lineage>
        <taxon>Eukaryota</taxon>
        <taxon>Sar</taxon>
        <taxon>Alveolata</taxon>
        <taxon>Ciliophora</taxon>
        <taxon>Intramacronucleata</taxon>
        <taxon>Spirotrichea</taxon>
        <taxon>Stichotrichia</taxon>
        <taxon>Sporadotrichida</taxon>
        <taxon>Halteriidae</taxon>
        <taxon>Halteria</taxon>
    </lineage>
</organism>
<evidence type="ECO:0000313" key="13">
    <source>
        <dbReference type="Proteomes" id="UP000785679"/>
    </source>
</evidence>
<evidence type="ECO:0000256" key="11">
    <source>
        <dbReference type="PIRSR" id="PIRSR610347-3"/>
    </source>
</evidence>
<feature type="active site" description="Nucleophile" evidence="9">
    <location>
        <position position="82"/>
    </location>
</feature>
<feature type="active site" description="Proton donor/acceptor" evidence="9">
    <location>
        <position position="306"/>
    </location>
</feature>
<keyword evidence="5" id="KW-0378">Hydrolase</keyword>
<sequence length="399" mass="46202">MDKNLSLQSGSIDVKNAILTCFDFEEDLLKSLFEHKVHVTVFEDKVKSFLDPSQSVFKEEKCYNKVNMTRFNKDQVPYASFHSKLILFEFDDRLRVIVSSANLTAISWTDLSQVIWIQDFYPKKSSKRAPNEFEEDLTSFLQNCIPSKLRERGTQVFQKPIDLSFYDFSSAQVYLLASVNGRYPSENQANGFKRFAQLRTRHYPTFKFSDKAKIWVQASSIGKIWPRYLQQFYFEITGVLISQERINERFGFIYPTEKNVRQSHRGIHKAECLHMKSTTWGQSHFPRSSFYRMEGKSEEFSGCISHSKMIIVTSDYSGSIDDQTVIYFGSHNLSTSAWGREEKGGTQIAIANWELGVVFGAAHESGQQKREIVESLNIKFPPVKYQFGDVPYFADIEYK</sequence>
<feature type="binding site" evidence="10">
    <location>
        <position position="308"/>
    </location>
    <ligand>
        <name>substrate</name>
    </ligand>
</feature>
<feature type="binding site" evidence="10">
    <location>
        <position position="84"/>
    </location>
    <ligand>
        <name>substrate</name>
    </ligand>
</feature>
<proteinExistence type="inferred from homology"/>
<dbReference type="Gene3D" id="3.30.870.10">
    <property type="entry name" value="Endonuclease Chain A"/>
    <property type="match status" value="2"/>
</dbReference>
<dbReference type="OrthoDB" id="47785at2759"/>
<evidence type="ECO:0000256" key="5">
    <source>
        <dbReference type="ARBA" id="ARBA00022801"/>
    </source>
</evidence>
<evidence type="ECO:0000256" key="9">
    <source>
        <dbReference type="PIRSR" id="PIRSR610347-1"/>
    </source>
</evidence>
<dbReference type="PANTHER" id="PTHR12415">
    <property type="entry name" value="TYROSYL-DNA PHOSPHODIESTERASE 1"/>
    <property type="match status" value="1"/>
</dbReference>
<comment type="similarity">
    <text evidence="2">Belongs to the tyrosyl-DNA phosphodiesterase family.</text>
</comment>
<dbReference type="PANTHER" id="PTHR12415:SF0">
    <property type="entry name" value="TYROSYL-DNA PHOSPHODIESTERASE 1"/>
    <property type="match status" value="1"/>
</dbReference>
<evidence type="ECO:0000313" key="12">
    <source>
        <dbReference type="EMBL" id="TNV79388.1"/>
    </source>
</evidence>
<evidence type="ECO:0000256" key="8">
    <source>
        <dbReference type="ARBA" id="ARBA00023242"/>
    </source>
</evidence>
<evidence type="ECO:0000256" key="3">
    <source>
        <dbReference type="ARBA" id="ARBA00022722"/>
    </source>
</evidence>
<reference evidence="12" key="1">
    <citation type="submission" date="2019-06" db="EMBL/GenBank/DDBJ databases">
        <authorList>
            <person name="Zheng W."/>
        </authorList>
    </citation>
    <scope>NUCLEOTIDE SEQUENCE</scope>
    <source>
        <strain evidence="12">QDHG01</strain>
    </source>
</reference>